<dbReference type="SUPFAM" id="SSF51735">
    <property type="entry name" value="NAD(P)-binding Rossmann-fold domains"/>
    <property type="match status" value="1"/>
</dbReference>
<evidence type="ECO:0000256" key="1">
    <source>
        <dbReference type="ARBA" id="ARBA00004947"/>
    </source>
</evidence>
<proteinExistence type="inferred from homology"/>
<evidence type="ECO:0000256" key="6">
    <source>
        <dbReference type="ARBA" id="ARBA00033067"/>
    </source>
</evidence>
<keyword evidence="4" id="KW-0119">Carbohydrate metabolism</keyword>
<evidence type="ECO:0000256" key="4">
    <source>
        <dbReference type="ARBA" id="ARBA00023144"/>
    </source>
</evidence>
<organism evidence="8 9">
    <name type="scientific">Paenibacillus alvei</name>
    <name type="common">Bacillus alvei</name>
    <dbReference type="NCBI Taxonomy" id="44250"/>
    <lineage>
        <taxon>Bacteria</taxon>
        <taxon>Bacillati</taxon>
        <taxon>Bacillota</taxon>
        <taxon>Bacilli</taxon>
        <taxon>Bacillales</taxon>
        <taxon>Paenibacillaceae</taxon>
        <taxon>Paenibacillus</taxon>
    </lineage>
</organism>
<dbReference type="GeneID" id="77296787"/>
<comment type="similarity">
    <text evidence="2">Belongs to the NAD(P)-dependent epimerase/dehydratase family.</text>
</comment>
<protein>
    <recommendedName>
        <fullName evidence="3">UDP-glucose 4-epimerase</fullName>
    </recommendedName>
    <alternativeName>
        <fullName evidence="6">Galactowaldenase</fullName>
    </alternativeName>
    <alternativeName>
        <fullName evidence="5">UDP-galactose 4-epimerase</fullName>
    </alternativeName>
</protein>
<dbReference type="EMBL" id="JABFOR010000002">
    <property type="protein sequence ID" value="NOJ69316.1"/>
    <property type="molecule type" value="Genomic_DNA"/>
</dbReference>
<gene>
    <name evidence="8" type="ORF">HMI46_01925</name>
</gene>
<dbReference type="Proteomes" id="UP000552038">
    <property type="component" value="Unassembled WGS sequence"/>
</dbReference>
<keyword evidence="4" id="KW-0299">Galactose metabolism</keyword>
<accession>A0AAP6ZWS6</accession>
<dbReference type="InterPro" id="IPR036291">
    <property type="entry name" value="NAD(P)-bd_dom_sf"/>
</dbReference>
<dbReference type="GO" id="GO:0033499">
    <property type="term" value="P:galactose catabolic process via UDP-galactose, Leloir pathway"/>
    <property type="evidence" value="ECO:0007669"/>
    <property type="project" value="TreeGrafter"/>
</dbReference>
<comment type="caution">
    <text evidence="8">The sequence shown here is derived from an EMBL/GenBank/DDBJ whole genome shotgun (WGS) entry which is preliminary data.</text>
</comment>
<dbReference type="Pfam" id="PF01370">
    <property type="entry name" value="Epimerase"/>
    <property type="match status" value="1"/>
</dbReference>
<comment type="pathway">
    <text evidence="1">Carbohydrate metabolism; galactose metabolism.</text>
</comment>
<evidence type="ECO:0000313" key="8">
    <source>
        <dbReference type="EMBL" id="NOJ69316.1"/>
    </source>
</evidence>
<evidence type="ECO:0000256" key="5">
    <source>
        <dbReference type="ARBA" id="ARBA00031367"/>
    </source>
</evidence>
<dbReference type="Gene3D" id="3.40.50.720">
    <property type="entry name" value="NAD(P)-binding Rossmann-like Domain"/>
    <property type="match status" value="1"/>
</dbReference>
<dbReference type="AlphaFoldDB" id="A0AAP6ZWS6"/>
<dbReference type="RefSeq" id="WP_005542590.1">
    <property type="nucleotide sequence ID" value="NZ_JABFOR010000002.1"/>
</dbReference>
<sequence length="329" mass="36424">MKTLVTGGAGFIGSHVVERLLQAGHQVVVVDNGTSGYFESISSHVRCYELNIASDEMRILFERERPEAVFHLAAQSDVQCSIHQPIADANTNIIGSIRLMEMCGQYGVRKFIYSSSAAIYGEPQHLPIQEQHPIMPLSPYGLSKYVPEQYLRVLAEQYGYQYVILRYANVYGARQMSKGEGGVISIFTDRAARNQAVTIYGDGSQTRDFIHVDDVAGANIAALETDDNLILNISTSQPTSIHELYRLIQRMCNGQEPRFAPKRSGDIDHSYLCNTEAMQRLNWRPQVSLLAGLERTLQYTQEKLGVGSLQSGSDIPMGGIFPTASAITV</sequence>
<evidence type="ECO:0000259" key="7">
    <source>
        <dbReference type="Pfam" id="PF01370"/>
    </source>
</evidence>
<dbReference type="PANTHER" id="PTHR43725:SF53">
    <property type="entry name" value="UDP-ARABINOSE 4-EPIMERASE 1"/>
    <property type="match status" value="1"/>
</dbReference>
<evidence type="ECO:0000313" key="9">
    <source>
        <dbReference type="Proteomes" id="UP000552038"/>
    </source>
</evidence>
<evidence type="ECO:0000256" key="2">
    <source>
        <dbReference type="ARBA" id="ARBA00007637"/>
    </source>
</evidence>
<reference evidence="8 9" key="1">
    <citation type="submission" date="2020-05" db="EMBL/GenBank/DDBJ databases">
        <title>Whole genome sequencing and identification of novel metabolites from Paenibacillus alvei strain JR949.</title>
        <authorList>
            <person name="Rajendhran J."/>
            <person name="Sree Pranav P."/>
            <person name="Mahalakshmi B."/>
            <person name="Karthikeyan R."/>
        </authorList>
    </citation>
    <scope>NUCLEOTIDE SEQUENCE [LARGE SCALE GENOMIC DNA]</scope>
    <source>
        <strain evidence="8 9">JR949</strain>
    </source>
</reference>
<dbReference type="InterPro" id="IPR001509">
    <property type="entry name" value="Epimerase_deHydtase"/>
</dbReference>
<feature type="domain" description="NAD-dependent epimerase/dehydratase" evidence="7">
    <location>
        <begin position="4"/>
        <end position="232"/>
    </location>
</feature>
<dbReference type="Gene3D" id="3.90.25.10">
    <property type="entry name" value="UDP-galactose 4-epimerase, domain 1"/>
    <property type="match status" value="1"/>
</dbReference>
<evidence type="ECO:0000256" key="3">
    <source>
        <dbReference type="ARBA" id="ARBA00018569"/>
    </source>
</evidence>
<name>A0AAP6ZWS6_PAEAL</name>
<dbReference type="PANTHER" id="PTHR43725">
    <property type="entry name" value="UDP-GLUCOSE 4-EPIMERASE"/>
    <property type="match status" value="1"/>
</dbReference>